<dbReference type="Proteomes" id="UP001595776">
    <property type="component" value="Unassembled WGS sequence"/>
</dbReference>
<evidence type="ECO:0000259" key="3">
    <source>
        <dbReference type="Pfam" id="PF00497"/>
    </source>
</evidence>
<keyword evidence="5" id="KW-1185">Reference proteome</keyword>
<accession>A0ABV8UEH7</accession>
<feature type="signal peptide" evidence="2">
    <location>
        <begin position="1"/>
        <end position="20"/>
    </location>
</feature>
<dbReference type="EMBL" id="JBHSCR010000014">
    <property type="protein sequence ID" value="MFC4349060.1"/>
    <property type="molecule type" value="Genomic_DNA"/>
</dbReference>
<protein>
    <submittedName>
        <fullName evidence="4">Substrate-binding periplasmic protein</fullName>
    </submittedName>
</protein>
<dbReference type="PANTHER" id="PTHR35936:SF25">
    <property type="entry name" value="ABC TRANSPORTER SUBSTRATE-BINDING PROTEIN"/>
    <property type="match status" value="1"/>
</dbReference>
<evidence type="ECO:0000313" key="5">
    <source>
        <dbReference type="Proteomes" id="UP001595776"/>
    </source>
</evidence>
<name>A0ABV8UEH7_9PROT</name>
<feature type="chain" id="PRO_5047539422" evidence="2">
    <location>
        <begin position="21"/>
        <end position="244"/>
    </location>
</feature>
<sequence length="244" mass="26375">MHIATLLMAGAFIFSGTVLDAGPTTETPTLRVSAIVAPPLIVRETEEGTLTGTAVNAVRSLTAKCGASVEFIISPSWNRAYMMAQVGIVDAVIPTNFAESRLAYFDFPVSPLVDLIPSLIVRKDSPIDHFSSLEVLRGKKVGVRTKALLEDNFDAFVRDGNATLVERSDSISLIDDLLSGRIDFIADSSAMIIYHMTESKIPQRIRILEPPLGASGQYLALSKKRSAAFAEGSKLYDCLKTAKP</sequence>
<keyword evidence="1 2" id="KW-0732">Signal</keyword>
<dbReference type="InterPro" id="IPR001638">
    <property type="entry name" value="Solute-binding_3/MltF_N"/>
</dbReference>
<dbReference type="SUPFAM" id="SSF53850">
    <property type="entry name" value="Periplasmic binding protein-like II"/>
    <property type="match status" value="1"/>
</dbReference>
<organism evidence="4 5">
    <name type="scientific">Kordiimonas lipolytica</name>
    <dbReference type="NCBI Taxonomy" id="1662421"/>
    <lineage>
        <taxon>Bacteria</taxon>
        <taxon>Pseudomonadati</taxon>
        <taxon>Pseudomonadota</taxon>
        <taxon>Alphaproteobacteria</taxon>
        <taxon>Kordiimonadales</taxon>
        <taxon>Kordiimonadaceae</taxon>
        <taxon>Kordiimonas</taxon>
    </lineage>
</organism>
<dbReference type="RefSeq" id="WP_068143848.1">
    <property type="nucleotide sequence ID" value="NZ_JBHSCR010000014.1"/>
</dbReference>
<comment type="caution">
    <text evidence="4">The sequence shown here is derived from an EMBL/GenBank/DDBJ whole genome shotgun (WGS) entry which is preliminary data.</text>
</comment>
<proteinExistence type="predicted"/>
<evidence type="ECO:0000313" key="4">
    <source>
        <dbReference type="EMBL" id="MFC4349060.1"/>
    </source>
</evidence>
<dbReference type="Gene3D" id="3.40.190.10">
    <property type="entry name" value="Periplasmic binding protein-like II"/>
    <property type="match status" value="2"/>
</dbReference>
<dbReference type="Pfam" id="PF00497">
    <property type="entry name" value="SBP_bac_3"/>
    <property type="match status" value="1"/>
</dbReference>
<reference evidence="5" key="1">
    <citation type="journal article" date="2019" name="Int. J. Syst. Evol. Microbiol.">
        <title>The Global Catalogue of Microorganisms (GCM) 10K type strain sequencing project: providing services to taxonomists for standard genome sequencing and annotation.</title>
        <authorList>
            <consortium name="The Broad Institute Genomics Platform"/>
            <consortium name="The Broad Institute Genome Sequencing Center for Infectious Disease"/>
            <person name="Wu L."/>
            <person name="Ma J."/>
        </authorList>
    </citation>
    <scope>NUCLEOTIDE SEQUENCE [LARGE SCALE GENOMIC DNA]</scope>
    <source>
        <strain evidence="5">CGMCC 1.15304</strain>
    </source>
</reference>
<evidence type="ECO:0000256" key="2">
    <source>
        <dbReference type="SAM" id="SignalP"/>
    </source>
</evidence>
<dbReference type="PANTHER" id="PTHR35936">
    <property type="entry name" value="MEMBRANE-BOUND LYTIC MUREIN TRANSGLYCOSYLASE F"/>
    <property type="match status" value="1"/>
</dbReference>
<evidence type="ECO:0000256" key="1">
    <source>
        <dbReference type="ARBA" id="ARBA00022729"/>
    </source>
</evidence>
<feature type="domain" description="Solute-binding protein family 3/N-terminal" evidence="3">
    <location>
        <begin position="37"/>
        <end position="167"/>
    </location>
</feature>
<gene>
    <name evidence="4" type="ORF">ACFO5Q_14490</name>
</gene>